<proteinExistence type="predicted"/>
<reference evidence="1 2" key="1">
    <citation type="submission" date="2017-07" db="EMBL/GenBank/DDBJ databases">
        <title>Complete Genome Sequence of the cosmetic ferment Vitreoscilla filiformis (ATCC15551).</title>
        <authorList>
            <person name="Contreras S."/>
            <person name="Sagory-Zalkind P."/>
            <person name="Blanquart H."/>
            <person name="Iltis A."/>
            <person name="Morand S.C."/>
        </authorList>
    </citation>
    <scope>NUCLEOTIDE SEQUENCE [LARGE SCALE GENOMIC DNA]</scope>
    <source>
        <strain evidence="1 2">ATCC 15551</strain>
    </source>
</reference>
<organism evidence="1 2">
    <name type="scientific">Vitreoscilla filiformis</name>
    <dbReference type="NCBI Taxonomy" id="63"/>
    <lineage>
        <taxon>Bacteria</taxon>
        <taxon>Pseudomonadati</taxon>
        <taxon>Pseudomonadota</taxon>
        <taxon>Betaproteobacteria</taxon>
        <taxon>Neisseriales</taxon>
        <taxon>Neisseriaceae</taxon>
        <taxon>Vitreoscilla</taxon>
    </lineage>
</organism>
<dbReference type="Pfam" id="PF09485">
    <property type="entry name" value="CRISPR_Cse2"/>
    <property type="match status" value="1"/>
</dbReference>
<dbReference type="EMBL" id="CP022423">
    <property type="protein sequence ID" value="ASM76179.1"/>
    <property type="molecule type" value="Genomic_DNA"/>
</dbReference>
<sequence length="187" mass="20639">MTSERYRLAPPVKAAFMAWWHALSDEAARGQPKADRAILRRCENLTDVTLSAAFQRVYWTLHAAHTGPAWAPWQQERIAALVALSAHVRGAGALSLPRAMHQTVGGSDRASVSELRFKRLLESPDIESLFTGLRRVMPLIDHQVDVGSMAQDVFGWGDGVRKRWAYAYYDPTSTPIEASPARAAASA</sequence>
<dbReference type="InterPro" id="IPR013382">
    <property type="entry name" value="CRISPR-assoc_prot_Cse2"/>
</dbReference>
<dbReference type="CDD" id="cd09731">
    <property type="entry name" value="Cse2_I-E"/>
    <property type="match status" value="1"/>
</dbReference>
<gene>
    <name evidence="1" type="ORF">VITFI_CDS0400</name>
</gene>
<dbReference type="InterPro" id="IPR038287">
    <property type="entry name" value="Cse2_sf"/>
</dbReference>
<dbReference type="Gene3D" id="1.10.520.40">
    <property type="entry name" value="CRISPR-associated protein Cse2"/>
    <property type="match status" value="1"/>
</dbReference>
<dbReference type="NCBIfam" id="TIGR02548">
    <property type="entry name" value="casB_cse2"/>
    <property type="match status" value="1"/>
</dbReference>
<evidence type="ECO:0000313" key="1">
    <source>
        <dbReference type="EMBL" id="ASM76179.1"/>
    </source>
</evidence>
<dbReference type="AlphaFoldDB" id="A0A221KB26"/>
<accession>A0A221KB26</accession>
<dbReference type="KEGG" id="vff:VITFI_CDS0400"/>
<evidence type="ECO:0000313" key="2">
    <source>
        <dbReference type="Proteomes" id="UP000199729"/>
    </source>
</evidence>
<protein>
    <submittedName>
        <fullName evidence="1">CRISPR-associated protein Cse2</fullName>
    </submittedName>
</protein>
<dbReference type="Proteomes" id="UP000199729">
    <property type="component" value="Chromosome"/>
</dbReference>
<name>A0A221KB26_VITFI</name>
<keyword evidence="2" id="KW-1185">Reference proteome</keyword>